<evidence type="ECO:0000313" key="11">
    <source>
        <dbReference type="EMBL" id="WDA12053.1"/>
    </source>
</evidence>
<dbReference type="GO" id="GO:0004180">
    <property type="term" value="F:carboxypeptidase activity"/>
    <property type="evidence" value="ECO:0007669"/>
    <property type="project" value="UniProtKB-KW"/>
</dbReference>
<evidence type="ECO:0000256" key="4">
    <source>
        <dbReference type="ARBA" id="ARBA00022960"/>
    </source>
</evidence>
<accession>A0ABY7UR17</accession>
<keyword evidence="12" id="KW-1185">Reference proteome</keyword>
<comment type="similarity">
    <text evidence="1 7">Belongs to the peptidase S11 family.</text>
</comment>
<keyword evidence="5" id="KW-0573">Peptidoglycan synthesis</keyword>
<keyword evidence="4" id="KW-0133">Cell shape</keyword>
<dbReference type="Proteomes" id="UP001216899">
    <property type="component" value="Chromosome"/>
</dbReference>
<protein>
    <submittedName>
        <fullName evidence="11">D-alanyl-D-alanine carboxypeptidase</fullName>
    </submittedName>
</protein>
<evidence type="ECO:0000256" key="5">
    <source>
        <dbReference type="ARBA" id="ARBA00022984"/>
    </source>
</evidence>
<organism evidence="11 12">
    <name type="scientific">Paracoccus marcusii</name>
    <dbReference type="NCBI Taxonomy" id="59779"/>
    <lineage>
        <taxon>Bacteria</taxon>
        <taxon>Pseudomonadati</taxon>
        <taxon>Pseudomonadota</taxon>
        <taxon>Alphaproteobacteria</taxon>
        <taxon>Rhodobacterales</taxon>
        <taxon>Paracoccaceae</taxon>
        <taxon>Paracoccus</taxon>
    </lineage>
</organism>
<dbReference type="Pfam" id="PF00768">
    <property type="entry name" value="Peptidase_S11"/>
    <property type="match status" value="1"/>
</dbReference>
<keyword evidence="3" id="KW-0378">Hydrolase</keyword>
<evidence type="ECO:0000256" key="9">
    <source>
        <dbReference type="SAM" id="SignalP"/>
    </source>
</evidence>
<reference evidence="11 12" key="1">
    <citation type="submission" date="2023-02" db="EMBL/GenBank/DDBJ databases">
        <title>Whole genome sequenc of Paracoccus marcusii MBLB0836.</title>
        <authorList>
            <person name="Seo M.-J."/>
            <person name="Cho E.-S."/>
            <person name="Hwang C.Y."/>
        </authorList>
    </citation>
    <scope>NUCLEOTIDE SEQUENCE [LARGE SCALE GENOMIC DNA]</scope>
    <source>
        <strain evidence="11 12">MBLB0836</strain>
    </source>
</reference>
<dbReference type="InterPro" id="IPR001967">
    <property type="entry name" value="Peptidase_S11_N"/>
</dbReference>
<evidence type="ECO:0000256" key="2">
    <source>
        <dbReference type="ARBA" id="ARBA00022729"/>
    </source>
</evidence>
<feature type="signal peptide" evidence="9">
    <location>
        <begin position="1"/>
        <end position="27"/>
    </location>
</feature>
<evidence type="ECO:0000256" key="1">
    <source>
        <dbReference type="ARBA" id="ARBA00007164"/>
    </source>
</evidence>
<gene>
    <name evidence="11" type="ORF">PRL19_12225</name>
</gene>
<keyword evidence="2 9" id="KW-0732">Signal</keyword>
<dbReference type="InterPro" id="IPR018044">
    <property type="entry name" value="Peptidase_S11"/>
</dbReference>
<evidence type="ECO:0000313" key="12">
    <source>
        <dbReference type="Proteomes" id="UP001216899"/>
    </source>
</evidence>
<dbReference type="PANTHER" id="PTHR21581:SF6">
    <property type="entry name" value="TRAFFICKING PROTEIN PARTICLE COMPLEX SUBUNIT 12"/>
    <property type="match status" value="1"/>
</dbReference>
<evidence type="ECO:0000256" key="6">
    <source>
        <dbReference type="ARBA" id="ARBA00023316"/>
    </source>
</evidence>
<evidence type="ECO:0000256" key="8">
    <source>
        <dbReference type="SAM" id="MobiDB-lite"/>
    </source>
</evidence>
<feature type="chain" id="PRO_5046251254" evidence="9">
    <location>
        <begin position="28"/>
        <end position="560"/>
    </location>
</feature>
<dbReference type="PRINTS" id="PR00725">
    <property type="entry name" value="DADACBPTASE1"/>
</dbReference>
<sequence>MTRFTHAFRLLCHAVLAVALLGLPAAAAPFAAYVMDARTGQPIYRQNSDTRLHPASLTKMMTLYMAFSAIERGQVRLDSKFTVSSKAANEPPSKLGLRAGQQIELRYLLRAAAIKSANDAATTIGEGLAGSEQAFTQQMTQMARALGMNNSQFRNAHGLTTEGHYSTAHDMSVLGRHLFYDFPQYYNLFSRRSADAGIAQVASTNRRFLDAYAGADGIKTGYTRAAGFNLTASAQRGNRRLIATVFGGTSTAHRNQVMTELLDSSFTRIPDRVREVRPQPPRLLVQATTRRAQVAASPAATQAEPQRLVLQASPPPATRPAAAASTLVAAAPKVDLTEALRLAGATAAPAAPPGVALASSQRPRARPGSAAPAADAIQQALATAVASDDAPAQQASLAAPVLAGSARPAPSPRRTASIAAVAQPEPAAAPAPEPQMQAAPGTLSLDSSRAPKPRSETVILAAMGEGDLSAPEALEVVRRPTDSGRNWSVSLGRYTSQAEADRLLLRLALQDGNLFGAARRHVANTNRGFEPQFGNLSKGHAELACERMQSRSQPCQVIAN</sequence>
<dbReference type="RefSeq" id="WP_273743136.1">
    <property type="nucleotide sequence ID" value="NZ_CP117466.1"/>
</dbReference>
<name>A0ABY7UR17_9RHOB</name>
<evidence type="ECO:0000259" key="10">
    <source>
        <dbReference type="Pfam" id="PF00768"/>
    </source>
</evidence>
<keyword evidence="6" id="KW-0961">Cell wall biogenesis/degradation</keyword>
<dbReference type="InterPro" id="IPR012338">
    <property type="entry name" value="Beta-lactam/transpept-like"/>
</dbReference>
<proteinExistence type="inferred from homology"/>
<feature type="region of interest" description="Disordered" evidence="8">
    <location>
        <begin position="403"/>
        <end position="453"/>
    </location>
</feature>
<dbReference type="EMBL" id="CP117466">
    <property type="protein sequence ID" value="WDA12053.1"/>
    <property type="molecule type" value="Genomic_DNA"/>
</dbReference>
<feature type="domain" description="Peptidase S11 D-alanyl-D-alanine carboxypeptidase A N-terminal" evidence="10">
    <location>
        <begin position="31"/>
        <end position="248"/>
    </location>
</feature>
<evidence type="ECO:0000256" key="3">
    <source>
        <dbReference type="ARBA" id="ARBA00022801"/>
    </source>
</evidence>
<feature type="region of interest" description="Disordered" evidence="8">
    <location>
        <begin position="346"/>
        <end position="373"/>
    </location>
</feature>
<keyword evidence="11" id="KW-0121">Carboxypeptidase</keyword>
<dbReference type="Gene3D" id="3.40.710.10">
    <property type="entry name" value="DD-peptidase/beta-lactamase superfamily"/>
    <property type="match status" value="1"/>
</dbReference>
<dbReference type="SUPFAM" id="SSF56601">
    <property type="entry name" value="beta-lactamase/transpeptidase-like"/>
    <property type="match status" value="1"/>
</dbReference>
<dbReference type="PANTHER" id="PTHR21581">
    <property type="entry name" value="D-ALANYL-D-ALANINE CARBOXYPEPTIDASE"/>
    <property type="match status" value="1"/>
</dbReference>
<evidence type="ECO:0000256" key="7">
    <source>
        <dbReference type="RuleBase" id="RU004016"/>
    </source>
</evidence>
<keyword evidence="11" id="KW-0645">Protease</keyword>